<comment type="caution">
    <text evidence="2">The sequence shown here is derived from an EMBL/GenBank/DDBJ whole genome shotgun (WGS) entry which is preliminary data.</text>
</comment>
<evidence type="ECO:0000313" key="2">
    <source>
        <dbReference type="EMBL" id="KYG34418.1"/>
    </source>
</evidence>
<dbReference type="Pfam" id="PF00383">
    <property type="entry name" value="dCMP_cyt_deam_1"/>
    <property type="match status" value="1"/>
</dbReference>
<dbReference type="PROSITE" id="PS51747">
    <property type="entry name" value="CYT_DCMP_DEAMINASES_2"/>
    <property type="match status" value="1"/>
</dbReference>
<evidence type="ECO:0000259" key="1">
    <source>
        <dbReference type="PROSITE" id="PS51747"/>
    </source>
</evidence>
<sequence>MEKKDLSYLNRCLELAEKAVAEGNQPFGSILVSKDGEVLFEDHNRISEGDLTLHPELSISRWASKNLTAEERSSSTVYTSGEHCPMCASAHGLVGLGRIVYASSTAQLLEWRKELNKQSPKVKPLFIQDVLPEAIVDGPVAELAIKIKELHRQAK</sequence>
<proteinExistence type="predicted"/>
<dbReference type="SUPFAM" id="SSF53927">
    <property type="entry name" value="Cytidine deaminase-like"/>
    <property type="match status" value="1"/>
</dbReference>
<gene>
    <name evidence="2" type="ORF">AZF04_14635</name>
</gene>
<dbReference type="STRING" id="519424.AZF04_14635"/>
<name>A0A162F3K8_9BACI</name>
<dbReference type="Gene3D" id="3.40.140.10">
    <property type="entry name" value="Cytidine Deaminase, domain 2"/>
    <property type="match status" value="1"/>
</dbReference>
<dbReference type="Proteomes" id="UP000075806">
    <property type="component" value="Unassembled WGS sequence"/>
</dbReference>
<accession>A0A162F3K8</accession>
<reference evidence="2" key="1">
    <citation type="submission" date="2016-02" db="EMBL/GenBank/DDBJ databases">
        <title>Genome sequence of Bacillus trypoxylicola KCTC 13244(T).</title>
        <authorList>
            <person name="Jeong H."/>
            <person name="Park S.-H."/>
            <person name="Choi S.-K."/>
        </authorList>
    </citation>
    <scope>NUCLEOTIDE SEQUENCE [LARGE SCALE GENOMIC DNA]</scope>
    <source>
        <strain evidence="2">KCTC 13244</strain>
    </source>
</reference>
<feature type="domain" description="CMP/dCMP-type deaminase" evidence="1">
    <location>
        <begin position="3"/>
        <end position="122"/>
    </location>
</feature>
<dbReference type="InterPro" id="IPR002125">
    <property type="entry name" value="CMP_dCMP_dom"/>
</dbReference>
<dbReference type="PANTHER" id="PTHR11079">
    <property type="entry name" value="CYTOSINE DEAMINASE FAMILY MEMBER"/>
    <property type="match status" value="1"/>
</dbReference>
<keyword evidence="3" id="KW-1185">Reference proteome</keyword>
<organism evidence="2 3">
    <name type="scientific">Alkalihalobacillus trypoxylicola</name>
    <dbReference type="NCBI Taxonomy" id="519424"/>
    <lineage>
        <taxon>Bacteria</taxon>
        <taxon>Bacillati</taxon>
        <taxon>Bacillota</taxon>
        <taxon>Bacilli</taxon>
        <taxon>Bacillales</taxon>
        <taxon>Bacillaceae</taxon>
        <taxon>Alkalihalobacillus</taxon>
    </lineage>
</organism>
<dbReference type="InterPro" id="IPR016193">
    <property type="entry name" value="Cytidine_deaminase-like"/>
</dbReference>
<dbReference type="AlphaFoldDB" id="A0A162F3K8"/>
<protein>
    <submittedName>
        <fullName evidence="2">Cytidine deaminase</fullName>
    </submittedName>
</protein>
<dbReference type="OrthoDB" id="9802676at2"/>
<dbReference type="EMBL" id="LTAO01000002">
    <property type="protein sequence ID" value="KYG34418.1"/>
    <property type="molecule type" value="Genomic_DNA"/>
</dbReference>
<dbReference type="GO" id="GO:0003824">
    <property type="term" value="F:catalytic activity"/>
    <property type="evidence" value="ECO:0007669"/>
    <property type="project" value="InterPro"/>
</dbReference>
<evidence type="ECO:0000313" key="3">
    <source>
        <dbReference type="Proteomes" id="UP000075806"/>
    </source>
</evidence>
<dbReference type="PANTHER" id="PTHR11079:SF179">
    <property type="entry name" value="TRNA(ADENINE(34)) DEAMINASE, CHLOROPLASTIC"/>
    <property type="match status" value="1"/>
</dbReference>
<dbReference type="CDD" id="cd01285">
    <property type="entry name" value="nucleoside_deaminase"/>
    <property type="match status" value="1"/>
</dbReference>
<dbReference type="RefSeq" id="WP_061947578.1">
    <property type="nucleotide sequence ID" value="NZ_LTAO01000002.1"/>
</dbReference>